<protein>
    <submittedName>
        <fullName evidence="1">Uncharacterized protein</fullName>
    </submittedName>
</protein>
<sequence>MYTQKCSIKIIYRLCGGQGNTSIFFSSNQLFTTLEVCLESLSCCKINSSNTISIADCLKFLAKIC</sequence>
<name>A0A1X0QG17_9MICR</name>
<proteinExistence type="predicted"/>
<dbReference type="AlphaFoldDB" id="A0A1X0QG17"/>
<gene>
    <name evidence="1" type="ORF">A0H76_2105</name>
</gene>
<evidence type="ECO:0000313" key="1">
    <source>
        <dbReference type="EMBL" id="ORD98663.1"/>
    </source>
</evidence>
<comment type="caution">
    <text evidence="1">The sequence shown here is derived from an EMBL/GenBank/DDBJ whole genome shotgun (WGS) entry which is preliminary data.</text>
</comment>
<accession>A0A1X0QG17</accession>
<organism evidence="1 2">
    <name type="scientific">Hepatospora eriocheir</name>
    <dbReference type="NCBI Taxonomy" id="1081669"/>
    <lineage>
        <taxon>Eukaryota</taxon>
        <taxon>Fungi</taxon>
        <taxon>Fungi incertae sedis</taxon>
        <taxon>Microsporidia</taxon>
        <taxon>Hepatosporidae</taxon>
        <taxon>Hepatospora</taxon>
    </lineage>
</organism>
<evidence type="ECO:0000313" key="2">
    <source>
        <dbReference type="Proteomes" id="UP000192501"/>
    </source>
</evidence>
<reference evidence="1 2" key="1">
    <citation type="journal article" date="2017" name="Environ. Microbiol.">
        <title>Decay of the glycolytic pathway and adaptation to intranuclear parasitism within Enterocytozoonidae microsporidia.</title>
        <authorList>
            <person name="Wiredu Boakye D."/>
            <person name="Jaroenlak P."/>
            <person name="Prachumwat A."/>
            <person name="Williams T.A."/>
            <person name="Bateman K.S."/>
            <person name="Itsathitphaisarn O."/>
            <person name="Sritunyalucksana K."/>
            <person name="Paszkiewicz K.H."/>
            <person name="Moore K.A."/>
            <person name="Stentiford G.D."/>
            <person name="Williams B.A."/>
        </authorList>
    </citation>
    <scope>NUCLEOTIDE SEQUENCE [LARGE SCALE GENOMIC DNA]</scope>
    <source>
        <strain evidence="2">canceri</strain>
    </source>
</reference>
<dbReference type="EMBL" id="LTAI01000525">
    <property type="protein sequence ID" value="ORD98663.1"/>
    <property type="molecule type" value="Genomic_DNA"/>
</dbReference>
<dbReference type="VEuPathDB" id="MicrosporidiaDB:A0H76_2105"/>
<dbReference type="Proteomes" id="UP000192501">
    <property type="component" value="Unassembled WGS sequence"/>
</dbReference>